<accession>A0A858Q806</accession>
<keyword evidence="3" id="KW-0201">Cytochrome c-type biogenesis</keyword>
<keyword evidence="9" id="KW-1185">Reference proteome</keyword>
<keyword evidence="1" id="KW-0813">Transport</keyword>
<dbReference type="PANTHER" id="PTHR43499:SF1">
    <property type="entry name" value="ABC TRANSPORTER I FAMILY MEMBER 1"/>
    <property type="match status" value="1"/>
</dbReference>
<dbReference type="Gene3D" id="3.40.50.300">
    <property type="entry name" value="P-loop containing nucleotide triphosphate hydrolases"/>
    <property type="match status" value="1"/>
</dbReference>
<organism evidence="8 9">
    <name type="scientific">Methylococcus geothermalis</name>
    <dbReference type="NCBI Taxonomy" id="2681310"/>
    <lineage>
        <taxon>Bacteria</taxon>
        <taxon>Pseudomonadati</taxon>
        <taxon>Pseudomonadota</taxon>
        <taxon>Gammaproteobacteria</taxon>
        <taxon>Methylococcales</taxon>
        <taxon>Methylococcaceae</taxon>
        <taxon>Methylococcus</taxon>
    </lineage>
</organism>
<proteinExistence type="predicted"/>
<dbReference type="RefSeq" id="WP_169603278.1">
    <property type="nucleotide sequence ID" value="NZ_CP046565.1"/>
</dbReference>
<keyword evidence="6" id="KW-0472">Membrane</keyword>
<dbReference type="EMBL" id="CP046565">
    <property type="protein sequence ID" value="QJD29998.1"/>
    <property type="molecule type" value="Genomic_DNA"/>
</dbReference>
<name>A0A858Q806_9GAMM</name>
<keyword evidence="4" id="KW-0067">ATP-binding</keyword>
<dbReference type="GO" id="GO:0016887">
    <property type="term" value="F:ATP hydrolysis activity"/>
    <property type="evidence" value="ECO:0007669"/>
    <property type="project" value="InterPro"/>
</dbReference>
<evidence type="ECO:0000256" key="5">
    <source>
        <dbReference type="ARBA" id="ARBA00022967"/>
    </source>
</evidence>
<dbReference type="SMART" id="SM00382">
    <property type="entry name" value="AAA"/>
    <property type="match status" value="1"/>
</dbReference>
<sequence>MSDAPLRAAGLECIRGDRLLFSGLNLNLSPSQLLQVEGANGAGKTSLLRVLAGLSRPAEGEVLWRGLDIQHNRAAYFTEMVYMGHAPGLKAELSPLENLKVSAALREGPADDARIEAALTRVGLGGFEDVPARGLSAGQKQRTALCRLLLNPVPLWILDEPFTALDVRGITLVRELLEAHLAEGGMALMTSHHALEVRGDCRSLNLS</sequence>
<evidence type="ECO:0000256" key="1">
    <source>
        <dbReference type="ARBA" id="ARBA00022448"/>
    </source>
</evidence>
<dbReference type="Pfam" id="PF00005">
    <property type="entry name" value="ABC_tran"/>
    <property type="match status" value="1"/>
</dbReference>
<gene>
    <name evidence="8" type="primary">ccmA</name>
    <name evidence="8" type="ORF">GNH96_08465</name>
</gene>
<dbReference type="InterPro" id="IPR003439">
    <property type="entry name" value="ABC_transporter-like_ATP-bd"/>
</dbReference>
<evidence type="ECO:0000256" key="3">
    <source>
        <dbReference type="ARBA" id="ARBA00022748"/>
    </source>
</evidence>
<dbReference type="GO" id="GO:0017004">
    <property type="term" value="P:cytochrome complex assembly"/>
    <property type="evidence" value="ECO:0007669"/>
    <property type="project" value="UniProtKB-KW"/>
</dbReference>
<evidence type="ECO:0000256" key="4">
    <source>
        <dbReference type="ARBA" id="ARBA00022840"/>
    </source>
</evidence>
<evidence type="ECO:0000313" key="9">
    <source>
        <dbReference type="Proteomes" id="UP000503004"/>
    </source>
</evidence>
<dbReference type="InterPro" id="IPR003593">
    <property type="entry name" value="AAA+_ATPase"/>
</dbReference>
<dbReference type="AlphaFoldDB" id="A0A858Q806"/>
<dbReference type="NCBIfam" id="TIGR01189">
    <property type="entry name" value="ccmA"/>
    <property type="match status" value="1"/>
</dbReference>
<evidence type="ECO:0000256" key="2">
    <source>
        <dbReference type="ARBA" id="ARBA00022741"/>
    </source>
</evidence>
<dbReference type="NCBIfam" id="NF010061">
    <property type="entry name" value="PRK13538.1"/>
    <property type="match status" value="1"/>
</dbReference>
<dbReference type="GO" id="GO:0005524">
    <property type="term" value="F:ATP binding"/>
    <property type="evidence" value="ECO:0007669"/>
    <property type="project" value="UniProtKB-KW"/>
</dbReference>
<reference evidence="9" key="1">
    <citation type="submission" date="2019-12" db="EMBL/GenBank/DDBJ databases">
        <authorList>
            <person name="Awala S.I."/>
            <person name="Rhee S.K."/>
        </authorList>
    </citation>
    <scope>NUCLEOTIDE SEQUENCE [LARGE SCALE GENOMIC DNA]</scope>
    <source>
        <strain evidence="9">IM1</strain>
    </source>
</reference>
<keyword evidence="2" id="KW-0547">Nucleotide-binding</keyword>
<dbReference type="Proteomes" id="UP000503004">
    <property type="component" value="Chromosome"/>
</dbReference>
<evidence type="ECO:0000313" key="8">
    <source>
        <dbReference type="EMBL" id="QJD29998.1"/>
    </source>
</evidence>
<keyword evidence="5" id="KW-1278">Translocase</keyword>
<dbReference type="KEGG" id="metu:GNH96_08465"/>
<feature type="domain" description="ABC transporter" evidence="7">
    <location>
        <begin position="6"/>
        <end position="207"/>
    </location>
</feature>
<dbReference type="InterPro" id="IPR005895">
    <property type="entry name" value="ABC_transptr_haem_export_CcmA"/>
</dbReference>
<evidence type="ECO:0000259" key="7">
    <source>
        <dbReference type="PROSITE" id="PS50893"/>
    </source>
</evidence>
<dbReference type="SUPFAM" id="SSF52540">
    <property type="entry name" value="P-loop containing nucleoside triphosphate hydrolases"/>
    <property type="match status" value="1"/>
</dbReference>
<protein>
    <submittedName>
        <fullName evidence="8">Cytochrome c biogenesis heme-transporting ATPase CcmA</fullName>
    </submittedName>
</protein>
<evidence type="ECO:0000256" key="6">
    <source>
        <dbReference type="ARBA" id="ARBA00023136"/>
    </source>
</evidence>
<dbReference type="PROSITE" id="PS50893">
    <property type="entry name" value="ABC_TRANSPORTER_2"/>
    <property type="match status" value="1"/>
</dbReference>
<dbReference type="GO" id="GO:0022857">
    <property type="term" value="F:transmembrane transporter activity"/>
    <property type="evidence" value="ECO:0007669"/>
    <property type="project" value="InterPro"/>
</dbReference>
<dbReference type="InterPro" id="IPR027417">
    <property type="entry name" value="P-loop_NTPase"/>
</dbReference>
<dbReference type="PANTHER" id="PTHR43499">
    <property type="entry name" value="ABC TRANSPORTER I FAMILY MEMBER 1"/>
    <property type="match status" value="1"/>
</dbReference>